<protein>
    <submittedName>
        <fullName evidence="4">Cbb3-type cytochrome c oxidase subunit I</fullName>
    </submittedName>
</protein>
<feature type="transmembrane region" description="Helical" evidence="2">
    <location>
        <begin position="438"/>
        <end position="459"/>
    </location>
</feature>
<feature type="domain" description="Cytochrome oxidase subunit I profile" evidence="3">
    <location>
        <begin position="21"/>
        <end position="515"/>
    </location>
</feature>
<evidence type="ECO:0000259" key="3">
    <source>
        <dbReference type="PROSITE" id="PS50855"/>
    </source>
</evidence>
<dbReference type="PANTHER" id="PTHR10422:SF40">
    <property type="entry name" value="CYTOCHROME C OXIDASE SUBUNIT I"/>
    <property type="match status" value="1"/>
</dbReference>
<dbReference type="InterPro" id="IPR000883">
    <property type="entry name" value="Cyt_C_Oxase_1"/>
</dbReference>
<keyword evidence="1" id="KW-0249">Electron transport</keyword>
<feature type="transmembrane region" description="Helical" evidence="2">
    <location>
        <begin position="44"/>
        <end position="65"/>
    </location>
</feature>
<dbReference type="PROSITE" id="PS50855">
    <property type="entry name" value="COX1"/>
    <property type="match status" value="1"/>
</dbReference>
<keyword evidence="1" id="KW-0679">Respiratory chain</keyword>
<feature type="transmembrane region" description="Helical" evidence="2">
    <location>
        <begin position="365"/>
        <end position="391"/>
    </location>
</feature>
<organism evidence="4 5">
    <name type="scientific">Deinococcus antarcticus</name>
    <dbReference type="NCBI Taxonomy" id="1298767"/>
    <lineage>
        <taxon>Bacteria</taxon>
        <taxon>Thermotogati</taxon>
        <taxon>Deinococcota</taxon>
        <taxon>Deinococci</taxon>
        <taxon>Deinococcales</taxon>
        <taxon>Deinococcaceae</taxon>
        <taxon>Deinococcus</taxon>
    </lineage>
</organism>
<name>A0ABV8A7I9_9DEIO</name>
<keyword evidence="1" id="KW-0813">Transport</keyword>
<comment type="caution">
    <text evidence="4">The sequence shown here is derived from an EMBL/GenBank/DDBJ whole genome shotgun (WGS) entry which is preliminary data.</text>
</comment>
<evidence type="ECO:0000313" key="5">
    <source>
        <dbReference type="Proteomes" id="UP001595748"/>
    </source>
</evidence>
<dbReference type="SUPFAM" id="SSF81442">
    <property type="entry name" value="Cytochrome c oxidase subunit I-like"/>
    <property type="match status" value="1"/>
</dbReference>
<keyword evidence="2" id="KW-0812">Transmembrane</keyword>
<feature type="transmembrane region" description="Helical" evidence="2">
    <location>
        <begin position="555"/>
        <end position="575"/>
    </location>
</feature>
<dbReference type="RefSeq" id="WP_380078275.1">
    <property type="nucleotide sequence ID" value="NZ_JBHRZF010000142.1"/>
</dbReference>
<dbReference type="InterPro" id="IPR036927">
    <property type="entry name" value="Cyt_c_oxase-like_su1_sf"/>
</dbReference>
<keyword evidence="2" id="KW-1133">Transmembrane helix</keyword>
<dbReference type="InterPro" id="IPR023616">
    <property type="entry name" value="Cyt_c_oxase-like_su1_dom"/>
</dbReference>
<keyword evidence="2" id="KW-0472">Membrane</keyword>
<dbReference type="Pfam" id="PF00115">
    <property type="entry name" value="COX1"/>
    <property type="match status" value="1"/>
</dbReference>
<feature type="transmembrane region" description="Helical" evidence="2">
    <location>
        <begin position="490"/>
        <end position="512"/>
    </location>
</feature>
<evidence type="ECO:0000256" key="2">
    <source>
        <dbReference type="SAM" id="Phobius"/>
    </source>
</evidence>
<gene>
    <name evidence="4" type="ORF">ACFOPQ_11620</name>
</gene>
<feature type="transmembrane region" description="Helical" evidence="2">
    <location>
        <begin position="247"/>
        <end position="271"/>
    </location>
</feature>
<dbReference type="Gene3D" id="1.20.210.10">
    <property type="entry name" value="Cytochrome c oxidase-like, subunit I domain"/>
    <property type="match status" value="1"/>
</dbReference>
<dbReference type="PANTHER" id="PTHR10422">
    <property type="entry name" value="CYTOCHROME C OXIDASE SUBUNIT 1"/>
    <property type="match status" value="1"/>
</dbReference>
<dbReference type="PRINTS" id="PR01165">
    <property type="entry name" value="CYCOXIDASEI"/>
</dbReference>
<feature type="transmembrane region" description="Helical" evidence="2">
    <location>
        <begin position="166"/>
        <end position="188"/>
    </location>
</feature>
<feature type="transmembrane region" description="Helical" evidence="2">
    <location>
        <begin position="403"/>
        <end position="426"/>
    </location>
</feature>
<keyword evidence="5" id="KW-1185">Reference proteome</keyword>
<evidence type="ECO:0000313" key="4">
    <source>
        <dbReference type="EMBL" id="MFC3861409.1"/>
    </source>
</evidence>
<proteinExistence type="predicted"/>
<feature type="transmembrane region" description="Helical" evidence="2">
    <location>
        <begin position="316"/>
        <end position="340"/>
    </location>
</feature>
<feature type="transmembrane region" description="Helical" evidence="2">
    <location>
        <begin position="85"/>
        <end position="113"/>
    </location>
</feature>
<accession>A0ABV8A7I9</accession>
<dbReference type="EMBL" id="JBHRZF010000142">
    <property type="protein sequence ID" value="MFC3861409.1"/>
    <property type="molecule type" value="Genomic_DNA"/>
</dbReference>
<feature type="transmembrane region" description="Helical" evidence="2">
    <location>
        <begin position="125"/>
        <end position="146"/>
    </location>
</feature>
<reference evidence="5" key="1">
    <citation type="journal article" date="2019" name="Int. J. Syst. Evol. Microbiol.">
        <title>The Global Catalogue of Microorganisms (GCM) 10K type strain sequencing project: providing services to taxonomists for standard genome sequencing and annotation.</title>
        <authorList>
            <consortium name="The Broad Institute Genomics Platform"/>
            <consortium name="The Broad Institute Genome Sequencing Center for Infectious Disease"/>
            <person name="Wu L."/>
            <person name="Ma J."/>
        </authorList>
    </citation>
    <scope>NUCLEOTIDE SEQUENCE [LARGE SCALE GENOMIC DNA]</scope>
    <source>
        <strain evidence="5">CCTCC AB 2013263</strain>
    </source>
</reference>
<feature type="transmembrane region" description="Helical" evidence="2">
    <location>
        <begin position="283"/>
        <end position="301"/>
    </location>
</feature>
<dbReference type="Proteomes" id="UP001595748">
    <property type="component" value="Unassembled WGS sequence"/>
</dbReference>
<sequence length="600" mass="65791">MTVSPSYDTPARQHTLEPEAYRARVAPAIQDTAYLANLKKVTQYYVATAFIALFIGVLIGPLQAFNYAGINVYENPILKALLKSYYQGLSLHGVLNALVFTQFFISGWLLYLPVRDMGAKINMKFAWGTYIMMTAGLLIAAIPLLLNKATLLYTFYPPMEGHWSFYVGATIMVAASLLVAGQVILTWVGWKKANPGQVTPLVTFMSVSLWMMWLVCSLGLVSSALFVLIPWVFGLRPGVDPLIAKTLFWWTGHAIVYFWLLPAYISWYAFLPKQAGGRIVSEPLARLTFVMFLLNSTPVGIHHQYADPNISNTWKIIHMFLTFLIAIPSLLTAFSIAGSLEDAARARGGRGIFGMLTHLPWKDPVVVGQILAMVSFIGGGAGGIITASFAFSPVIHNTAWIPGHFHITVGTAVTQTFMAVAFWFIPHLTGKRLVAPKVALASMWLWFTGMMIFAVGMHWEGLLGVPRRTLISAVALPIYKEGYMHSTIPMALTGISGVILLLAGLAFFYVIFATLLSPRRDDAEATTPLPYSESISPAGTNLKTASNLVRATEPLLALWVVAFALVALMYGPVLMRLTQNASLVPGCNFYSTVQSEVGCK</sequence>
<feature type="transmembrane region" description="Helical" evidence="2">
    <location>
        <begin position="209"/>
        <end position="235"/>
    </location>
</feature>
<evidence type="ECO:0000256" key="1">
    <source>
        <dbReference type="ARBA" id="ARBA00022660"/>
    </source>
</evidence>